<reference evidence="8 9" key="1">
    <citation type="submission" date="2018-10" db="EMBL/GenBank/DDBJ databases">
        <title>Genomic Encyclopedia of Archaeal and Bacterial Type Strains, Phase II (KMG-II): from individual species to whole genera.</title>
        <authorList>
            <person name="Goeker M."/>
        </authorList>
    </citation>
    <scope>NUCLEOTIDE SEQUENCE [LARGE SCALE GENOMIC DNA]</scope>
    <source>
        <strain evidence="8 9">DSM 14954</strain>
    </source>
</reference>
<dbReference type="InterPro" id="IPR050090">
    <property type="entry name" value="Tyrosine_recombinase_XerCD"/>
</dbReference>
<dbReference type="GO" id="GO:0003677">
    <property type="term" value="F:DNA binding"/>
    <property type="evidence" value="ECO:0007669"/>
    <property type="project" value="UniProtKB-UniRule"/>
</dbReference>
<dbReference type="PANTHER" id="PTHR30349:SF64">
    <property type="entry name" value="PROPHAGE INTEGRASE INTD-RELATED"/>
    <property type="match status" value="1"/>
</dbReference>
<dbReference type="Gene3D" id="1.10.150.130">
    <property type="match status" value="1"/>
</dbReference>
<dbReference type="AlphaFoldDB" id="A0A660LBZ3"/>
<evidence type="ECO:0000259" key="6">
    <source>
        <dbReference type="PROSITE" id="PS51898"/>
    </source>
</evidence>
<dbReference type="InterPro" id="IPR011010">
    <property type="entry name" value="DNA_brk_join_enz"/>
</dbReference>
<gene>
    <name evidence="8" type="ORF">C8N24_1751</name>
</gene>
<dbReference type="Pfam" id="PF02899">
    <property type="entry name" value="Phage_int_SAM_1"/>
    <property type="match status" value="1"/>
</dbReference>
<evidence type="ECO:0000259" key="7">
    <source>
        <dbReference type="PROSITE" id="PS51900"/>
    </source>
</evidence>
<keyword evidence="9" id="KW-1185">Reference proteome</keyword>
<dbReference type="Proteomes" id="UP000278962">
    <property type="component" value="Unassembled WGS sequence"/>
</dbReference>
<protein>
    <submittedName>
        <fullName evidence="8">Integrase</fullName>
    </submittedName>
</protein>
<dbReference type="InterPro" id="IPR044068">
    <property type="entry name" value="CB"/>
</dbReference>
<dbReference type="Pfam" id="PF00589">
    <property type="entry name" value="Phage_integrase"/>
    <property type="match status" value="1"/>
</dbReference>
<comment type="similarity">
    <text evidence="1">Belongs to the 'phage' integrase family.</text>
</comment>
<dbReference type="PROSITE" id="PS51900">
    <property type="entry name" value="CB"/>
    <property type="match status" value="1"/>
</dbReference>
<keyword evidence="2" id="KW-0229">DNA integration</keyword>
<feature type="domain" description="Tyr recombinase" evidence="6">
    <location>
        <begin position="120"/>
        <end position="311"/>
    </location>
</feature>
<evidence type="ECO:0000256" key="3">
    <source>
        <dbReference type="ARBA" id="ARBA00023125"/>
    </source>
</evidence>
<keyword evidence="4" id="KW-0233">DNA recombination</keyword>
<dbReference type="RefSeq" id="WP_170178950.1">
    <property type="nucleotide sequence ID" value="NZ_RBIL01000001.1"/>
</dbReference>
<dbReference type="InterPro" id="IPR013762">
    <property type="entry name" value="Integrase-like_cat_sf"/>
</dbReference>
<dbReference type="CDD" id="cd01189">
    <property type="entry name" value="INT_ICEBs1_C_like"/>
    <property type="match status" value="1"/>
</dbReference>
<dbReference type="InterPro" id="IPR004107">
    <property type="entry name" value="Integrase_SAM-like_N"/>
</dbReference>
<evidence type="ECO:0000256" key="4">
    <source>
        <dbReference type="ARBA" id="ARBA00023172"/>
    </source>
</evidence>
<dbReference type="InterPro" id="IPR002104">
    <property type="entry name" value="Integrase_catalytic"/>
</dbReference>
<name>A0A660LBZ3_9ACTN</name>
<dbReference type="PROSITE" id="PS51898">
    <property type="entry name" value="TYR_RECOMBINASE"/>
    <property type="match status" value="1"/>
</dbReference>
<dbReference type="EMBL" id="RBIL01000001">
    <property type="protein sequence ID" value="RKQ91916.1"/>
    <property type="molecule type" value="Genomic_DNA"/>
</dbReference>
<proteinExistence type="inferred from homology"/>
<dbReference type="Gene3D" id="1.10.443.10">
    <property type="entry name" value="Intergrase catalytic core"/>
    <property type="match status" value="1"/>
</dbReference>
<accession>A0A660LBZ3</accession>
<evidence type="ECO:0000256" key="1">
    <source>
        <dbReference type="ARBA" id="ARBA00008857"/>
    </source>
</evidence>
<evidence type="ECO:0000256" key="2">
    <source>
        <dbReference type="ARBA" id="ARBA00022908"/>
    </source>
</evidence>
<dbReference type="InterPro" id="IPR010998">
    <property type="entry name" value="Integrase_recombinase_N"/>
</dbReference>
<dbReference type="GO" id="GO:0015074">
    <property type="term" value="P:DNA integration"/>
    <property type="evidence" value="ECO:0007669"/>
    <property type="project" value="UniProtKB-KW"/>
</dbReference>
<feature type="domain" description="Core-binding (CB)" evidence="7">
    <location>
        <begin position="13"/>
        <end position="97"/>
    </location>
</feature>
<sequence length="351" mass="39309">MATLAPPREHSTTDILAAGGVYLDHLEHVMQRKRTTIQDYRIMLDRHLGPFFGATPIGAIAPHKVADFIATKRRDGLAPNTVKNQLNSLHALFKFAVRREWAPRNPVDFVDRPPSPSSDPDIRFLDREELEALLRAAGDDLLAPTDRALWLTAATTGLRQGELAALRWRDVDWNARVVRVRRSFSRGQYTTPKSRRSVRAVPMPDRVAAALARHFSQSTYQHDDELVFGHPHSGRPYDASNMRERFKAALARAGLRPLRFHDLRHTYGTLMAAAGAPLRTLQGWMGHRDYKTTAVDADFAPDPSQGAAWAERAFGSSSLDLDRVTPNDPRTTKAARWAARSHVIGREPANL</sequence>
<evidence type="ECO:0000313" key="9">
    <source>
        <dbReference type="Proteomes" id="UP000278962"/>
    </source>
</evidence>
<dbReference type="SUPFAM" id="SSF56349">
    <property type="entry name" value="DNA breaking-rejoining enzymes"/>
    <property type="match status" value="1"/>
</dbReference>
<evidence type="ECO:0000256" key="5">
    <source>
        <dbReference type="PROSITE-ProRule" id="PRU01248"/>
    </source>
</evidence>
<keyword evidence="3 5" id="KW-0238">DNA-binding</keyword>
<organism evidence="8 9">
    <name type="scientific">Solirubrobacter pauli</name>
    <dbReference type="NCBI Taxonomy" id="166793"/>
    <lineage>
        <taxon>Bacteria</taxon>
        <taxon>Bacillati</taxon>
        <taxon>Actinomycetota</taxon>
        <taxon>Thermoleophilia</taxon>
        <taxon>Solirubrobacterales</taxon>
        <taxon>Solirubrobacteraceae</taxon>
        <taxon>Solirubrobacter</taxon>
    </lineage>
</organism>
<comment type="caution">
    <text evidence="8">The sequence shown here is derived from an EMBL/GenBank/DDBJ whole genome shotgun (WGS) entry which is preliminary data.</text>
</comment>
<evidence type="ECO:0000313" key="8">
    <source>
        <dbReference type="EMBL" id="RKQ91916.1"/>
    </source>
</evidence>
<dbReference type="GO" id="GO:0006310">
    <property type="term" value="P:DNA recombination"/>
    <property type="evidence" value="ECO:0007669"/>
    <property type="project" value="UniProtKB-KW"/>
</dbReference>
<dbReference type="PANTHER" id="PTHR30349">
    <property type="entry name" value="PHAGE INTEGRASE-RELATED"/>
    <property type="match status" value="1"/>
</dbReference>